<dbReference type="Proteomes" id="UP000645555">
    <property type="component" value="Unassembled WGS sequence"/>
</dbReference>
<dbReference type="InterPro" id="IPR011330">
    <property type="entry name" value="Glyco_hydro/deAcase_b/a-brl"/>
</dbReference>
<dbReference type="SUPFAM" id="SSF88713">
    <property type="entry name" value="Glycoside hydrolase/deacetylase"/>
    <property type="match status" value="1"/>
</dbReference>
<sequence>MRDISRRGMLGLGAGAAAALGLAGCGTEQGGGPGTPRGSGKPGKGGTGGKGGGKQGGRPAARPIGDGSTSFTGKQPRQPARPVPLEPGETPPQFVVFSWDGAGDVGNGLFERFLKLSEEHDARMTFFLSGIYLLPESKKRLYLPPNNAPGASDIGYLTDDHIKSTLGNVRRAWLEGHEIGTHFNGHFCGGRGSVGGWTPAQWKSEIAQAKSFVKEWRTNTGWTDLPPLPFDYDKELVGARTPCLLGQQNLLPAARELGWRYDASSSGGLQVWPAKKGGLWDLPLQGIPFPGRSFEVLSMDYNILANQSVNSTQAPPANYPAWRKQATDAYIAGFTRAYETNRAPFFVGNHFEEWNGGIYMDAVEGALKHIAGKKDVRVVSFRQFVDWLDVQDPAVLAKLRSLGVGQEPAGGWNEFLGDVATNTANGSKAPSGQAA</sequence>
<reference evidence="2" key="2">
    <citation type="submission" date="2020-09" db="EMBL/GenBank/DDBJ databases">
        <authorList>
            <person name="Sun Q."/>
            <person name="Ohkuma M."/>
        </authorList>
    </citation>
    <scope>NUCLEOTIDE SEQUENCE</scope>
    <source>
        <strain evidence="2">JCM 4956</strain>
    </source>
</reference>
<comment type="caution">
    <text evidence="2">The sequence shown here is derived from an EMBL/GenBank/DDBJ whole genome shotgun (WGS) entry which is preliminary data.</text>
</comment>
<name>A0A918NQA1_9ACTN</name>
<dbReference type="InterPro" id="IPR006311">
    <property type="entry name" value="TAT_signal"/>
</dbReference>
<gene>
    <name evidence="2" type="ORF">GCM10010515_63170</name>
</gene>
<evidence type="ECO:0000313" key="2">
    <source>
        <dbReference type="EMBL" id="GGX87161.1"/>
    </source>
</evidence>
<accession>A0A918NQA1</accession>
<dbReference type="PANTHER" id="PTHR45985:SF3">
    <property type="entry name" value="CHITIN DEACETYLASE-LIKE 4"/>
    <property type="match status" value="1"/>
</dbReference>
<organism evidence="2 3">
    <name type="scientific">Streptomyces fructofermentans</name>
    <dbReference type="NCBI Taxonomy" id="152141"/>
    <lineage>
        <taxon>Bacteria</taxon>
        <taxon>Bacillati</taxon>
        <taxon>Actinomycetota</taxon>
        <taxon>Actinomycetes</taxon>
        <taxon>Kitasatosporales</taxon>
        <taxon>Streptomycetaceae</taxon>
        <taxon>Streptomyces</taxon>
    </lineage>
</organism>
<evidence type="ECO:0008006" key="4">
    <source>
        <dbReference type="Google" id="ProtNLM"/>
    </source>
</evidence>
<reference evidence="2" key="1">
    <citation type="journal article" date="2014" name="Int. J. Syst. Evol. Microbiol.">
        <title>Complete genome sequence of Corynebacterium casei LMG S-19264T (=DSM 44701T), isolated from a smear-ripened cheese.</title>
        <authorList>
            <consortium name="US DOE Joint Genome Institute (JGI-PGF)"/>
            <person name="Walter F."/>
            <person name="Albersmeier A."/>
            <person name="Kalinowski J."/>
            <person name="Ruckert C."/>
        </authorList>
    </citation>
    <scope>NUCLEOTIDE SEQUENCE</scope>
    <source>
        <strain evidence="2">JCM 4956</strain>
    </source>
</reference>
<keyword evidence="3" id="KW-1185">Reference proteome</keyword>
<feature type="compositionally biased region" description="Gly residues" evidence="1">
    <location>
        <begin position="23"/>
        <end position="56"/>
    </location>
</feature>
<dbReference type="PROSITE" id="PS51318">
    <property type="entry name" value="TAT"/>
    <property type="match status" value="1"/>
</dbReference>
<proteinExistence type="predicted"/>
<dbReference type="PANTHER" id="PTHR45985">
    <property type="match status" value="1"/>
</dbReference>
<dbReference type="Gene3D" id="3.20.20.370">
    <property type="entry name" value="Glycoside hydrolase/deacetylase"/>
    <property type="match status" value="1"/>
</dbReference>
<evidence type="ECO:0000313" key="3">
    <source>
        <dbReference type="Proteomes" id="UP000645555"/>
    </source>
</evidence>
<dbReference type="AlphaFoldDB" id="A0A918NQA1"/>
<dbReference type="GO" id="GO:0005975">
    <property type="term" value="P:carbohydrate metabolic process"/>
    <property type="evidence" value="ECO:0007669"/>
    <property type="project" value="InterPro"/>
</dbReference>
<dbReference type="InterPro" id="IPR052740">
    <property type="entry name" value="CE4"/>
</dbReference>
<feature type="region of interest" description="Disordered" evidence="1">
    <location>
        <begin position="23"/>
        <end position="92"/>
    </location>
</feature>
<dbReference type="RefSeq" id="WP_190039020.1">
    <property type="nucleotide sequence ID" value="NZ_BMWD01000028.1"/>
</dbReference>
<protein>
    <recommendedName>
        <fullName evidence="4">Secreted protein</fullName>
    </recommendedName>
</protein>
<dbReference type="EMBL" id="BMWD01000028">
    <property type="protein sequence ID" value="GGX87161.1"/>
    <property type="molecule type" value="Genomic_DNA"/>
</dbReference>
<dbReference type="PROSITE" id="PS51257">
    <property type="entry name" value="PROKAR_LIPOPROTEIN"/>
    <property type="match status" value="1"/>
</dbReference>
<evidence type="ECO:0000256" key="1">
    <source>
        <dbReference type="SAM" id="MobiDB-lite"/>
    </source>
</evidence>